<gene>
    <name evidence="2" type="ORF">ENUP19_0242G0006</name>
</gene>
<reference evidence="2 3" key="1">
    <citation type="journal article" date="2019" name="PLoS Negl. Trop. Dis.">
        <title>Whole genome sequencing of Entamoeba nuttalli reveals mammalian host-related molecular signatures and a novel octapeptide-repeat surface protein.</title>
        <authorList>
            <person name="Tanaka M."/>
            <person name="Makiuchi T."/>
            <person name="Komiyama T."/>
            <person name="Shiina T."/>
            <person name="Osaki K."/>
            <person name="Tachibana H."/>
        </authorList>
    </citation>
    <scope>NUCLEOTIDE SEQUENCE [LARGE SCALE GENOMIC DNA]</scope>
    <source>
        <strain evidence="2 3">P19-061405</strain>
    </source>
</reference>
<dbReference type="EMBL" id="BAAFRS010000242">
    <property type="protein sequence ID" value="GAB1225110.1"/>
    <property type="molecule type" value="Genomic_DNA"/>
</dbReference>
<comment type="caution">
    <text evidence="2">The sequence shown here is derived from an EMBL/GenBank/DDBJ whole genome shotgun (WGS) entry which is preliminary data.</text>
</comment>
<keyword evidence="1" id="KW-0732">Signal</keyword>
<sequence>MSFILLLIISFSFAFTFSDETNLDLVVMDELDDQIAENSPYNPAAYAKAQEALNKLSKKTVKYRKTRDSRLKKSANVACQMTARTAVHKGSQDFH</sequence>
<evidence type="ECO:0000313" key="3">
    <source>
        <dbReference type="Proteomes" id="UP001628156"/>
    </source>
</evidence>
<organism evidence="2 3">
    <name type="scientific">Entamoeba nuttalli</name>
    <dbReference type="NCBI Taxonomy" id="412467"/>
    <lineage>
        <taxon>Eukaryota</taxon>
        <taxon>Amoebozoa</taxon>
        <taxon>Evosea</taxon>
        <taxon>Archamoebae</taxon>
        <taxon>Mastigamoebida</taxon>
        <taxon>Entamoebidae</taxon>
        <taxon>Entamoeba</taxon>
    </lineage>
</organism>
<evidence type="ECO:0000313" key="2">
    <source>
        <dbReference type="EMBL" id="GAB1225110.1"/>
    </source>
</evidence>
<dbReference type="Proteomes" id="UP001628156">
    <property type="component" value="Unassembled WGS sequence"/>
</dbReference>
<feature type="signal peptide" evidence="1">
    <location>
        <begin position="1"/>
        <end position="18"/>
    </location>
</feature>
<protein>
    <submittedName>
        <fullName evidence="2">Uncharacterized protein</fullName>
    </submittedName>
</protein>
<feature type="chain" id="PRO_5046337773" evidence="1">
    <location>
        <begin position="19"/>
        <end position="95"/>
    </location>
</feature>
<name>A0ABQ0DQH3_9EUKA</name>
<evidence type="ECO:0000256" key="1">
    <source>
        <dbReference type="SAM" id="SignalP"/>
    </source>
</evidence>
<accession>A0ABQ0DQH3</accession>
<keyword evidence="3" id="KW-1185">Reference proteome</keyword>
<proteinExistence type="predicted"/>